<dbReference type="InterPro" id="IPR012132">
    <property type="entry name" value="GMC_OxRdtase"/>
</dbReference>
<organism evidence="4 5">
    <name type="scientific">Thelonectria olida</name>
    <dbReference type="NCBI Taxonomy" id="1576542"/>
    <lineage>
        <taxon>Eukaryota</taxon>
        <taxon>Fungi</taxon>
        <taxon>Dikarya</taxon>
        <taxon>Ascomycota</taxon>
        <taxon>Pezizomycotina</taxon>
        <taxon>Sordariomycetes</taxon>
        <taxon>Hypocreomycetidae</taxon>
        <taxon>Hypocreales</taxon>
        <taxon>Nectriaceae</taxon>
        <taxon>Thelonectria</taxon>
    </lineage>
</organism>
<dbReference type="InterPro" id="IPR007867">
    <property type="entry name" value="GMC_OxRtase_C"/>
</dbReference>
<dbReference type="Gene3D" id="3.30.560.10">
    <property type="entry name" value="Glucose Oxidase, domain 3"/>
    <property type="match status" value="1"/>
</dbReference>
<dbReference type="InterPro" id="IPR000172">
    <property type="entry name" value="GMC_OxRdtase_N"/>
</dbReference>
<dbReference type="SUPFAM" id="SSF51905">
    <property type="entry name" value="FAD/NAD(P)-binding domain"/>
    <property type="match status" value="1"/>
</dbReference>
<dbReference type="PANTHER" id="PTHR11552:SF210">
    <property type="entry name" value="GLUCOSE-METHANOL-CHOLINE OXIDOREDUCTASE N-TERMINAL DOMAIN-CONTAINING PROTEIN-RELATED"/>
    <property type="match status" value="1"/>
</dbReference>
<dbReference type="Pfam" id="PF05199">
    <property type="entry name" value="GMC_oxred_C"/>
    <property type="match status" value="1"/>
</dbReference>
<comment type="similarity">
    <text evidence="1">Belongs to the GMC oxidoreductase family.</text>
</comment>
<keyword evidence="5" id="KW-1185">Reference proteome</keyword>
<dbReference type="Proteomes" id="UP000777438">
    <property type="component" value="Unassembled WGS sequence"/>
</dbReference>
<keyword evidence="2" id="KW-0274">FAD</keyword>
<dbReference type="Pfam" id="PF00732">
    <property type="entry name" value="GMC_oxred_N"/>
    <property type="match status" value="1"/>
</dbReference>
<dbReference type="EMBL" id="JAGPYM010000045">
    <property type="protein sequence ID" value="KAH6873649.1"/>
    <property type="molecule type" value="Genomic_DNA"/>
</dbReference>
<name>A0A9P8VR57_9HYPO</name>
<dbReference type="InterPro" id="IPR036188">
    <property type="entry name" value="FAD/NAD-bd_sf"/>
</dbReference>
<comment type="cofactor">
    <cofactor evidence="2">
        <name>FAD</name>
        <dbReference type="ChEBI" id="CHEBI:57692"/>
    </cofactor>
</comment>
<dbReference type="OrthoDB" id="269227at2759"/>
<feature type="binding site" evidence="2">
    <location>
        <position position="240"/>
    </location>
    <ligand>
        <name>FAD</name>
        <dbReference type="ChEBI" id="CHEBI:57692"/>
    </ligand>
</feature>
<proteinExistence type="inferred from homology"/>
<evidence type="ECO:0000259" key="3">
    <source>
        <dbReference type="PROSITE" id="PS00624"/>
    </source>
</evidence>
<evidence type="ECO:0000313" key="4">
    <source>
        <dbReference type="EMBL" id="KAH6873649.1"/>
    </source>
</evidence>
<keyword evidence="2" id="KW-0285">Flavoprotein</keyword>
<accession>A0A9P8VR57</accession>
<dbReference type="Gene3D" id="3.50.50.60">
    <property type="entry name" value="FAD/NAD(P)-binding domain"/>
    <property type="match status" value="1"/>
</dbReference>
<evidence type="ECO:0000313" key="5">
    <source>
        <dbReference type="Proteomes" id="UP000777438"/>
    </source>
</evidence>
<dbReference type="GO" id="GO:0050660">
    <property type="term" value="F:flavin adenine dinucleotide binding"/>
    <property type="evidence" value="ECO:0007669"/>
    <property type="project" value="InterPro"/>
</dbReference>
<dbReference type="SUPFAM" id="SSF54373">
    <property type="entry name" value="FAD-linked reductases, C-terminal domain"/>
    <property type="match status" value="1"/>
</dbReference>
<dbReference type="GO" id="GO:0016614">
    <property type="term" value="F:oxidoreductase activity, acting on CH-OH group of donors"/>
    <property type="evidence" value="ECO:0007669"/>
    <property type="project" value="InterPro"/>
</dbReference>
<reference evidence="4 5" key="1">
    <citation type="journal article" date="2021" name="Nat. Commun.">
        <title>Genetic determinants of endophytism in the Arabidopsis root mycobiome.</title>
        <authorList>
            <person name="Mesny F."/>
            <person name="Miyauchi S."/>
            <person name="Thiergart T."/>
            <person name="Pickel B."/>
            <person name="Atanasova L."/>
            <person name="Karlsson M."/>
            <person name="Huettel B."/>
            <person name="Barry K.W."/>
            <person name="Haridas S."/>
            <person name="Chen C."/>
            <person name="Bauer D."/>
            <person name="Andreopoulos W."/>
            <person name="Pangilinan J."/>
            <person name="LaButti K."/>
            <person name="Riley R."/>
            <person name="Lipzen A."/>
            <person name="Clum A."/>
            <person name="Drula E."/>
            <person name="Henrissat B."/>
            <person name="Kohler A."/>
            <person name="Grigoriev I.V."/>
            <person name="Martin F.M."/>
            <person name="Hacquard S."/>
        </authorList>
    </citation>
    <scope>NUCLEOTIDE SEQUENCE [LARGE SCALE GENOMIC DNA]</scope>
    <source>
        <strain evidence="4 5">MPI-CAGE-CH-0241</strain>
    </source>
</reference>
<feature type="domain" description="Glucose-methanol-choline oxidoreductase N-terminal" evidence="3">
    <location>
        <begin position="279"/>
        <end position="293"/>
    </location>
</feature>
<dbReference type="PROSITE" id="PS00624">
    <property type="entry name" value="GMC_OXRED_2"/>
    <property type="match status" value="1"/>
</dbReference>
<gene>
    <name evidence="4" type="ORF">B0T10DRAFT_416295</name>
</gene>
<sequence>MGSIANPESYDYIIVGGGTAGLTVADRLTEDADITVLVVEAGEDRTSDPVVLTPGLVAGMYGKAEYDWNFTSVPQPELNNRKLNQARGKQLGGSSALNFMMLAYPSRYSLDAWGALGNDGWNYDSMAPYFRKFGTVHAPPQAAKDVVGLAYHDDSLIGNGPIQVSFSEGYNITNAAWMETFSQLGLAMTADMRSGAALGAFQPPGSIDPVTKTRSFAATAHYTPEISSRPNLTLMAETVVKRIIFDTSRPEPVATGVLTQSRNGTKRIVNAGEVILAAGSLMTPQILELSGVGSKTLLDSLDLPVVIDNPWVGENLQDHLLACQSFEVNPDVPSSDVLRDPNVLNVLIGQYHASRAGPMGQSNTSVAYAPFADASGVCSAEDKKALFAAHEEHTQTPEGQVLRSILEATDGEPTAQYMLFPGQFNTALPEPSSMADYLMPARPENYITVVTVLNHPFSRGSVHISSVDIHALPTWDPRFNTNPLDLEVAARHLQFVEERIASTPPFSELLKPGGARIPEIRVDSLESAKEVVRQTQVSSYHPVGSCAMKPREKGGVVDTRLRVYGAKRLRIVDASVFPLEPVGNIQSVVYAVAERAADLIKEDRNLSLA</sequence>
<evidence type="ECO:0000256" key="2">
    <source>
        <dbReference type="PIRSR" id="PIRSR000137-2"/>
    </source>
</evidence>
<protein>
    <recommendedName>
        <fullName evidence="3">Glucose-methanol-choline oxidoreductase N-terminal domain-containing protein</fullName>
    </recommendedName>
</protein>
<dbReference type="AlphaFoldDB" id="A0A9P8VR57"/>
<dbReference type="PANTHER" id="PTHR11552">
    <property type="entry name" value="GLUCOSE-METHANOL-CHOLINE GMC OXIDOREDUCTASE"/>
    <property type="match status" value="1"/>
</dbReference>
<evidence type="ECO:0000256" key="1">
    <source>
        <dbReference type="ARBA" id="ARBA00010790"/>
    </source>
</evidence>
<dbReference type="PIRSF" id="PIRSF000137">
    <property type="entry name" value="Alcohol_oxidase"/>
    <property type="match status" value="1"/>
</dbReference>
<comment type="caution">
    <text evidence="4">The sequence shown here is derived from an EMBL/GenBank/DDBJ whole genome shotgun (WGS) entry which is preliminary data.</text>
</comment>